<sequence>MEENELIEKIKWLNDPNGGNISMSLLAGVDDVFINLPQNKELKDAFKLSKYRENGWKWHQLVRVVLEPPETKQYMYDRLLSLILKHRRSYEAYFEIKNDVGVFRIPNPLADLNKLEILYMQYFAIYKKIVDEIHFDYPRIEYYGPGIRGKIDWTKTLTKSPMEFPLAFSASVRKREFDTPENILLVLCAEWMRRESIRLLHTQFLEPLTDYKIQLLKGVVQKTRDILQRFPLPSVLNASRKYWDLSHNDTRIKNLEDETRRRINQNLVRNPTYSLLLNWIEEFRQLNMSSISEKTPSRHIIEPIENLDTIYEIWIFMEFVEFLFEKGLLVDFQLGNDPHCKFEFNGHIVIFWYEKEFAAGGPNAWIQRHKPDFTAMIDNEIIAIFDAKNYSKSSSISETRDKMLAYMTNLDANFGALIYPNHPKNWMILIGVRELKL</sequence>
<evidence type="ECO:0000313" key="1">
    <source>
        <dbReference type="EMBL" id="AIC14891.1"/>
    </source>
</evidence>
<evidence type="ECO:0000313" key="2">
    <source>
        <dbReference type="Proteomes" id="UP000027093"/>
    </source>
</evidence>
<reference evidence="1 2" key="1">
    <citation type="journal article" date="2014" name="Int. J. Syst. Evol. Microbiol.">
        <title>Nitrososphaera viennensis gen. nov., sp. nov., an aerobic and mesophilic, ammonia-oxidizing archaeon from soil and a member of the archaeal phylum Thaumarchaeota.</title>
        <authorList>
            <person name="Stieglmeier M."/>
            <person name="Klingl A."/>
            <person name="Alves R.J."/>
            <person name="Rittmann S.K."/>
            <person name="Melcher M."/>
            <person name="Leisch N."/>
            <person name="Schleper C."/>
        </authorList>
    </citation>
    <scope>NUCLEOTIDE SEQUENCE [LARGE SCALE GENOMIC DNA]</scope>
    <source>
        <strain evidence="1">EN76</strain>
    </source>
</reference>
<dbReference type="EMBL" id="CP007536">
    <property type="protein sequence ID" value="AIC14891.1"/>
    <property type="molecule type" value="Genomic_DNA"/>
</dbReference>
<dbReference type="OrthoDB" id="12014at2157"/>
<dbReference type="Proteomes" id="UP000027093">
    <property type="component" value="Chromosome"/>
</dbReference>
<name>A0A060HMU7_9ARCH</name>
<dbReference type="STRING" id="926571.NVIE_006860"/>
<dbReference type="AlphaFoldDB" id="A0A060HMU7"/>
<organism evidence="1 2">
    <name type="scientific">Nitrososphaera viennensis EN76</name>
    <dbReference type="NCBI Taxonomy" id="926571"/>
    <lineage>
        <taxon>Archaea</taxon>
        <taxon>Nitrososphaerota</taxon>
        <taxon>Nitrososphaeria</taxon>
        <taxon>Nitrososphaerales</taxon>
        <taxon>Nitrososphaeraceae</taxon>
        <taxon>Nitrososphaera</taxon>
    </lineage>
</organism>
<dbReference type="KEGG" id="nvn:NVIE_006860"/>
<protein>
    <submittedName>
        <fullName evidence="1">Putative 5-methylcytosine restriction system component-like protein</fullName>
    </submittedName>
</protein>
<proteinExistence type="predicted"/>
<dbReference type="GeneID" id="74945947"/>
<dbReference type="RefSeq" id="WP_075054014.1">
    <property type="nucleotide sequence ID" value="NZ_CP007536.1"/>
</dbReference>
<gene>
    <name evidence="1" type="ORF">NVIE_006860</name>
</gene>
<dbReference type="HOGENOM" id="CLU_626455_0_0_2"/>
<keyword evidence="2" id="KW-1185">Reference proteome</keyword>
<accession>A0A060HMU7</accession>